<dbReference type="CDD" id="cd08010">
    <property type="entry name" value="MltG_like"/>
    <property type="match status" value="1"/>
</dbReference>
<dbReference type="NCBIfam" id="TIGR00247">
    <property type="entry name" value="endolytic transglycosylase MltG"/>
    <property type="match status" value="1"/>
</dbReference>
<dbReference type="Proteomes" id="UP000199046">
    <property type="component" value="Unassembled WGS sequence"/>
</dbReference>
<dbReference type="OrthoDB" id="9814591at2"/>
<evidence type="ECO:0000256" key="5">
    <source>
        <dbReference type="ARBA" id="ARBA00023239"/>
    </source>
</evidence>
<evidence type="ECO:0000256" key="1">
    <source>
        <dbReference type="ARBA" id="ARBA00022475"/>
    </source>
</evidence>
<dbReference type="Gene3D" id="3.30.160.60">
    <property type="entry name" value="Classic Zinc Finger"/>
    <property type="match status" value="1"/>
</dbReference>
<proteinExistence type="inferred from homology"/>
<organism evidence="8 9">
    <name type="scientific">Kushneria avicenniae</name>
    <dbReference type="NCBI Taxonomy" id="402385"/>
    <lineage>
        <taxon>Bacteria</taxon>
        <taxon>Pseudomonadati</taxon>
        <taxon>Pseudomonadota</taxon>
        <taxon>Gammaproteobacteria</taxon>
        <taxon>Oceanospirillales</taxon>
        <taxon>Halomonadaceae</taxon>
        <taxon>Kushneria</taxon>
    </lineage>
</organism>
<dbReference type="EMBL" id="FOLY01000001">
    <property type="protein sequence ID" value="SFC03472.1"/>
    <property type="molecule type" value="Genomic_DNA"/>
</dbReference>
<evidence type="ECO:0000256" key="7">
    <source>
        <dbReference type="HAMAP-Rule" id="MF_02065"/>
    </source>
</evidence>
<dbReference type="STRING" id="402385.SAMN05421848_0297"/>
<accession>A0A1I1FWR7</accession>
<evidence type="ECO:0000256" key="4">
    <source>
        <dbReference type="ARBA" id="ARBA00023136"/>
    </source>
</evidence>
<dbReference type="GO" id="GO:0009252">
    <property type="term" value="P:peptidoglycan biosynthetic process"/>
    <property type="evidence" value="ECO:0007669"/>
    <property type="project" value="UniProtKB-UniRule"/>
</dbReference>
<evidence type="ECO:0000313" key="8">
    <source>
        <dbReference type="EMBL" id="SFC03472.1"/>
    </source>
</evidence>
<keyword evidence="9" id="KW-1185">Reference proteome</keyword>
<dbReference type="PANTHER" id="PTHR30518:SF2">
    <property type="entry name" value="ENDOLYTIC MUREIN TRANSGLYCOSYLASE"/>
    <property type="match status" value="1"/>
</dbReference>
<dbReference type="RefSeq" id="WP_090130109.1">
    <property type="nucleotide sequence ID" value="NZ_FOLY01000001.1"/>
</dbReference>
<keyword evidence="5 7" id="KW-0456">Lyase</keyword>
<name>A0A1I1FWR7_9GAMM</name>
<sequence length="333" mass="37509">MRWLKGVLLILALMVVAAGGGWLLWQHKLDEPIALQSPEIYEVRSGMGARQVIEELHERGIIGERWPYQLLGVVDPARLRALRAGEFELSPDMNAHALLGKLSSNDVVRHYLTIPEGRTFAQMRQILNQAEPLVHDTRDMSDEEIMAALGEEGEFPEGWFFPDTYQWRKGATDLELFKRAHERMVNTLDEIWTDRQPGLPIDSPYEALILASLIEKETGAPAERTRISGVFVRRLEKGMRLQTDPTVIYGLGQAYSGSLTRADLTKSTRWNTYVIHGLPPTPIAMPGRASLEAAVNPAEGDELYFVSKGNGEHQFSATLEEHNAAVRRYILNR</sequence>
<keyword evidence="4 7" id="KW-0472">Membrane</keyword>
<evidence type="ECO:0000313" key="9">
    <source>
        <dbReference type="Proteomes" id="UP000199046"/>
    </source>
</evidence>
<dbReference type="Pfam" id="PF02618">
    <property type="entry name" value="YceG"/>
    <property type="match status" value="1"/>
</dbReference>
<dbReference type="EC" id="4.2.2.29" evidence="7"/>
<comment type="similarity">
    <text evidence="7">Belongs to the transglycosylase MltG family.</text>
</comment>
<reference evidence="9" key="1">
    <citation type="submission" date="2016-10" db="EMBL/GenBank/DDBJ databases">
        <authorList>
            <person name="Varghese N."/>
            <person name="Submissions S."/>
        </authorList>
    </citation>
    <scope>NUCLEOTIDE SEQUENCE [LARGE SCALE GENOMIC DNA]</scope>
    <source>
        <strain evidence="9">DSM 23439</strain>
    </source>
</reference>
<dbReference type="InterPro" id="IPR003770">
    <property type="entry name" value="MLTG-like"/>
</dbReference>
<keyword evidence="2 7" id="KW-0812">Transmembrane</keyword>
<feature type="site" description="Important for catalytic activity" evidence="7">
    <location>
        <position position="217"/>
    </location>
</feature>
<keyword evidence="7" id="KW-0997">Cell inner membrane</keyword>
<gene>
    <name evidence="7" type="primary">mltG</name>
    <name evidence="8" type="ORF">SAMN05421848_0297</name>
</gene>
<dbReference type="GO" id="GO:0071555">
    <property type="term" value="P:cell wall organization"/>
    <property type="evidence" value="ECO:0007669"/>
    <property type="project" value="UniProtKB-KW"/>
</dbReference>
<comment type="catalytic activity">
    <reaction evidence="7">
        <text>a peptidoglycan chain = a peptidoglycan chain with N-acetyl-1,6-anhydromuramyl-[peptide] at the reducing end + a peptidoglycan chain with N-acetylglucosamine at the non-reducing end.</text>
        <dbReference type="EC" id="4.2.2.29"/>
    </reaction>
</comment>
<protein>
    <recommendedName>
        <fullName evidence="7">Endolytic murein transglycosylase</fullName>
        <ecNumber evidence="7">4.2.2.29</ecNumber>
    </recommendedName>
    <alternativeName>
        <fullName evidence="7">Peptidoglycan lytic transglycosylase</fullName>
    </alternativeName>
    <alternativeName>
        <fullName evidence="7">Peptidoglycan polymerization terminase</fullName>
    </alternativeName>
</protein>
<dbReference type="Gene3D" id="3.30.1490.480">
    <property type="entry name" value="Endolytic murein transglycosylase"/>
    <property type="match status" value="1"/>
</dbReference>
<evidence type="ECO:0000256" key="3">
    <source>
        <dbReference type="ARBA" id="ARBA00022989"/>
    </source>
</evidence>
<dbReference type="GO" id="GO:0005886">
    <property type="term" value="C:plasma membrane"/>
    <property type="evidence" value="ECO:0007669"/>
    <property type="project" value="UniProtKB-UniRule"/>
</dbReference>
<dbReference type="HAMAP" id="MF_02065">
    <property type="entry name" value="MltG"/>
    <property type="match status" value="1"/>
</dbReference>
<dbReference type="GO" id="GO:0008932">
    <property type="term" value="F:lytic endotransglycosylase activity"/>
    <property type="evidence" value="ECO:0007669"/>
    <property type="project" value="UniProtKB-UniRule"/>
</dbReference>
<dbReference type="PANTHER" id="PTHR30518">
    <property type="entry name" value="ENDOLYTIC MUREIN TRANSGLYCOSYLASE"/>
    <property type="match status" value="1"/>
</dbReference>
<evidence type="ECO:0000256" key="2">
    <source>
        <dbReference type="ARBA" id="ARBA00022692"/>
    </source>
</evidence>
<keyword evidence="3 7" id="KW-1133">Transmembrane helix</keyword>
<comment type="function">
    <text evidence="7">Functions as a peptidoglycan terminase that cleaves nascent peptidoglycan strands endolytically to terminate their elongation.</text>
</comment>
<keyword evidence="1 7" id="KW-1003">Cell membrane</keyword>
<dbReference type="AlphaFoldDB" id="A0A1I1FWR7"/>
<evidence type="ECO:0000256" key="6">
    <source>
        <dbReference type="ARBA" id="ARBA00023316"/>
    </source>
</evidence>
<keyword evidence="6 7" id="KW-0961">Cell wall biogenesis/degradation</keyword>